<dbReference type="SMART" id="SM00298">
    <property type="entry name" value="CHROMO"/>
    <property type="match status" value="1"/>
</dbReference>
<feature type="compositionally biased region" description="Polar residues" evidence="2">
    <location>
        <begin position="234"/>
        <end position="244"/>
    </location>
</feature>
<evidence type="ECO:0000256" key="2">
    <source>
        <dbReference type="SAM" id="MobiDB-lite"/>
    </source>
</evidence>
<dbReference type="Gene3D" id="2.40.50.40">
    <property type="match status" value="1"/>
</dbReference>
<feature type="compositionally biased region" description="Basic and acidic residues" evidence="2">
    <location>
        <begin position="173"/>
        <end position="183"/>
    </location>
</feature>
<comment type="subunit">
    <text evidence="1">Component of the NuA4 histone acetyltransferase complex.</text>
</comment>
<feature type="compositionally biased region" description="Polar residues" evidence="2">
    <location>
        <begin position="434"/>
        <end position="454"/>
    </location>
</feature>
<evidence type="ECO:0000256" key="1">
    <source>
        <dbReference type="ARBA" id="ARBA00011353"/>
    </source>
</evidence>
<accession>A0ABP0AU00</accession>
<feature type="compositionally biased region" description="Acidic residues" evidence="2">
    <location>
        <begin position="340"/>
        <end position="351"/>
    </location>
</feature>
<proteinExistence type="predicted"/>
<dbReference type="InterPro" id="IPR016197">
    <property type="entry name" value="Chromo-like_dom_sf"/>
</dbReference>
<dbReference type="CDD" id="cd00024">
    <property type="entry name" value="CD_CSD"/>
    <property type="match status" value="1"/>
</dbReference>
<sequence length="587" mass="63610">MPRPRHVDSSQAKLSKLSFYGPASKRPAPTTTTPPPPRNTNLVVILPDRPPSYQPGTSAPPSQPISLLPSRHNAAGVDEGAYILDKVVTPLDGSWGPVPATADDYDTDEEDARYAANPARQKVTRQLCYVVGWPDEPYARQLVRCTDILDYVSPRVVEAWEYERMEERRAKMEATAKREDLPLKKGPGRPGRPKTAAATAAATAARVAKAAAKAAAREREAAAREAGSLLPSVPTISTTPTKQKLPSLVDGRTPRPGPSLSGLQIQLDSPSVASQVSVSLGAHPPPSLAALPTMLSSPISEKQYASPSLKRPFQKFVKESEGVDLVMTATTNTTTITSANEDDEDDDENDDDLHGDLFHSLLPANPPLRKQPSAHHRRQSQPGPPTKAAAPPPRPPRPEKAKSADRVVERPATYIAPPAVPAYKPPPPPPPGASQNYVPPNMASTAFSPSQNTPLKRKRSPVETPIVPPVFPSSQRLQSPPPPPPSHLELQMEEADDLYEVDRLEDDCLAPVDDGNSDDMEGLPADAGPETVAAPGSRLVRFFLVRWKGDWPPDQNPTWEPAENLPPRMVRQYLKKATQKLAGERDK</sequence>
<feature type="compositionally biased region" description="Pro residues" evidence="2">
    <location>
        <begin position="382"/>
        <end position="395"/>
    </location>
</feature>
<comment type="caution">
    <text evidence="4">The sequence shown here is derived from an EMBL/GenBank/DDBJ whole genome shotgun (WGS) entry which is preliminary data.</text>
</comment>
<dbReference type="Proteomes" id="UP001642406">
    <property type="component" value="Unassembled WGS sequence"/>
</dbReference>
<dbReference type="InterPro" id="IPR023780">
    <property type="entry name" value="Chromo_domain"/>
</dbReference>
<dbReference type="EMBL" id="CAWUHC010000005">
    <property type="protein sequence ID" value="CAK7210731.1"/>
    <property type="molecule type" value="Genomic_DNA"/>
</dbReference>
<feature type="region of interest" description="Disordered" evidence="2">
    <location>
        <begin position="334"/>
        <end position="493"/>
    </location>
</feature>
<feature type="region of interest" description="Disordered" evidence="2">
    <location>
        <begin position="508"/>
        <end position="532"/>
    </location>
</feature>
<evidence type="ECO:0000313" key="4">
    <source>
        <dbReference type="EMBL" id="CAK7210731.1"/>
    </source>
</evidence>
<dbReference type="InterPro" id="IPR000953">
    <property type="entry name" value="Chromo/chromo_shadow_dom"/>
</dbReference>
<gene>
    <name evidence="4" type="ORF">SBRCBS47491_000877</name>
</gene>
<feature type="region of interest" description="Disordered" evidence="2">
    <location>
        <begin position="216"/>
        <end position="264"/>
    </location>
</feature>
<feature type="region of interest" description="Disordered" evidence="2">
    <location>
        <begin position="173"/>
        <end position="199"/>
    </location>
</feature>
<feature type="compositionally biased region" description="Pro residues" evidence="2">
    <location>
        <begin position="418"/>
        <end position="432"/>
    </location>
</feature>
<evidence type="ECO:0000259" key="3">
    <source>
        <dbReference type="PROSITE" id="PS50013"/>
    </source>
</evidence>
<evidence type="ECO:0000313" key="5">
    <source>
        <dbReference type="Proteomes" id="UP001642406"/>
    </source>
</evidence>
<dbReference type="Pfam" id="PF00385">
    <property type="entry name" value="Chromo"/>
    <property type="match status" value="1"/>
</dbReference>
<feature type="region of interest" description="Disordered" evidence="2">
    <location>
        <begin position="1"/>
        <end position="65"/>
    </location>
</feature>
<keyword evidence="5" id="KW-1185">Reference proteome</keyword>
<protein>
    <recommendedName>
        <fullName evidence="3">Chromo domain-containing protein</fullName>
    </recommendedName>
</protein>
<dbReference type="SUPFAM" id="SSF54160">
    <property type="entry name" value="Chromo domain-like"/>
    <property type="match status" value="1"/>
</dbReference>
<feature type="compositionally biased region" description="Basic and acidic residues" evidence="2">
    <location>
        <begin position="396"/>
        <end position="409"/>
    </location>
</feature>
<organism evidence="4 5">
    <name type="scientific">Sporothrix bragantina</name>
    <dbReference type="NCBI Taxonomy" id="671064"/>
    <lineage>
        <taxon>Eukaryota</taxon>
        <taxon>Fungi</taxon>
        <taxon>Dikarya</taxon>
        <taxon>Ascomycota</taxon>
        <taxon>Pezizomycotina</taxon>
        <taxon>Sordariomycetes</taxon>
        <taxon>Sordariomycetidae</taxon>
        <taxon>Ophiostomatales</taxon>
        <taxon>Ophiostomataceae</taxon>
        <taxon>Sporothrix</taxon>
    </lineage>
</organism>
<dbReference type="PROSITE" id="PS50013">
    <property type="entry name" value="CHROMO_2"/>
    <property type="match status" value="1"/>
</dbReference>
<feature type="domain" description="Chromo" evidence="3">
    <location>
        <begin position="527"/>
        <end position="585"/>
    </location>
</feature>
<name>A0ABP0AU00_9PEZI</name>
<reference evidence="4 5" key="1">
    <citation type="submission" date="2024-01" db="EMBL/GenBank/DDBJ databases">
        <authorList>
            <person name="Allen C."/>
            <person name="Tagirdzhanova G."/>
        </authorList>
    </citation>
    <scope>NUCLEOTIDE SEQUENCE [LARGE SCALE GENOMIC DNA]</scope>
</reference>